<evidence type="ECO:0000256" key="1">
    <source>
        <dbReference type="SAM" id="Phobius"/>
    </source>
</evidence>
<organism evidence="2 3">
    <name type="scientific">candidate division WWE3 bacterium</name>
    <dbReference type="NCBI Taxonomy" id="2053526"/>
    <lineage>
        <taxon>Bacteria</taxon>
        <taxon>Katanobacteria</taxon>
    </lineage>
</organism>
<keyword evidence="1" id="KW-1133">Transmembrane helix</keyword>
<dbReference type="EMBL" id="DOZN01000023">
    <property type="protein sequence ID" value="HCC42572.1"/>
    <property type="molecule type" value="Genomic_DNA"/>
</dbReference>
<evidence type="ECO:0000313" key="3">
    <source>
        <dbReference type="Proteomes" id="UP000263336"/>
    </source>
</evidence>
<accession>A0A3D0ZRA9</accession>
<sequence>MSGYMVMGFLGALVAGFVFKWKVIRWLVINLILVGAIFLAAGWYLSKYWEVDYTSGMGEALPIIFIVAAGNILGAITRATMDRARDAKKDENSSR</sequence>
<keyword evidence="1" id="KW-0812">Transmembrane</keyword>
<feature type="transmembrane region" description="Helical" evidence="1">
    <location>
        <begin position="6"/>
        <end position="21"/>
    </location>
</feature>
<keyword evidence="1" id="KW-0472">Membrane</keyword>
<feature type="transmembrane region" description="Helical" evidence="1">
    <location>
        <begin position="28"/>
        <end position="45"/>
    </location>
</feature>
<protein>
    <submittedName>
        <fullName evidence="2">Uncharacterized protein</fullName>
    </submittedName>
</protein>
<gene>
    <name evidence="2" type="ORF">DEP93_03815</name>
</gene>
<feature type="transmembrane region" description="Helical" evidence="1">
    <location>
        <begin position="60"/>
        <end position="79"/>
    </location>
</feature>
<name>A0A3D0ZRA9_UNCKA</name>
<evidence type="ECO:0000313" key="2">
    <source>
        <dbReference type="EMBL" id="HCC42572.1"/>
    </source>
</evidence>
<dbReference type="AlphaFoldDB" id="A0A3D0ZRA9"/>
<comment type="caution">
    <text evidence="2">The sequence shown here is derived from an EMBL/GenBank/DDBJ whole genome shotgun (WGS) entry which is preliminary data.</text>
</comment>
<proteinExistence type="predicted"/>
<reference evidence="2 3" key="1">
    <citation type="journal article" date="2018" name="Nat. Biotechnol.">
        <title>A standardized bacterial taxonomy based on genome phylogeny substantially revises the tree of life.</title>
        <authorList>
            <person name="Parks D.H."/>
            <person name="Chuvochina M."/>
            <person name="Waite D.W."/>
            <person name="Rinke C."/>
            <person name="Skarshewski A."/>
            <person name="Chaumeil P.A."/>
            <person name="Hugenholtz P."/>
        </authorList>
    </citation>
    <scope>NUCLEOTIDE SEQUENCE [LARGE SCALE GENOMIC DNA]</scope>
    <source>
        <strain evidence="2">UBA11701</strain>
    </source>
</reference>
<dbReference type="Proteomes" id="UP000263336">
    <property type="component" value="Unassembled WGS sequence"/>
</dbReference>